<evidence type="ECO:0000313" key="2">
    <source>
        <dbReference type="Proteomes" id="UP000011750"/>
    </source>
</evidence>
<name>M4F1P9_BRACM</name>
<dbReference type="InParanoid" id="M4F1P9"/>
<dbReference type="AlphaFoldDB" id="M4F1P9"/>
<accession>M4F1P9</accession>
<dbReference type="Gramene" id="Bra034995.1">
    <property type="protein sequence ID" value="Bra034995.1-P"/>
    <property type="gene ID" value="Bra034995"/>
</dbReference>
<reference evidence="1" key="3">
    <citation type="submission" date="2023-03" db="UniProtKB">
        <authorList>
            <consortium name="EnsemblPlants"/>
        </authorList>
    </citation>
    <scope>IDENTIFICATION</scope>
    <source>
        <strain evidence="1">cv. Chiifu-401-42</strain>
    </source>
</reference>
<evidence type="ECO:0000313" key="1">
    <source>
        <dbReference type="EnsemblPlants" id="Bra034995.1-P"/>
    </source>
</evidence>
<reference evidence="2" key="2">
    <citation type="journal article" date="2018" name="Hortic Res">
        <title>Improved Brassica rapa reference genome by single-molecule sequencing and chromosome conformation capture technologies.</title>
        <authorList>
            <person name="Zhang L."/>
            <person name="Cai X."/>
            <person name="Wu J."/>
            <person name="Liu M."/>
            <person name="Grob S."/>
            <person name="Cheng F."/>
            <person name="Liang J."/>
            <person name="Cai C."/>
            <person name="Liu Z."/>
            <person name="Liu B."/>
            <person name="Wang F."/>
            <person name="Li S."/>
            <person name="Liu F."/>
            <person name="Li X."/>
            <person name="Cheng L."/>
            <person name="Yang W."/>
            <person name="Li M.H."/>
            <person name="Grossniklaus U."/>
            <person name="Zheng H."/>
            <person name="Wang X."/>
        </authorList>
    </citation>
    <scope>NUCLEOTIDE SEQUENCE [LARGE SCALE GENOMIC DNA]</scope>
    <source>
        <strain evidence="2">cv. Chiifu-401-42</strain>
    </source>
</reference>
<proteinExistence type="predicted"/>
<keyword evidence="2" id="KW-1185">Reference proteome</keyword>
<organism evidence="1 2">
    <name type="scientific">Brassica campestris</name>
    <name type="common">Field mustard</name>
    <dbReference type="NCBI Taxonomy" id="3711"/>
    <lineage>
        <taxon>Eukaryota</taxon>
        <taxon>Viridiplantae</taxon>
        <taxon>Streptophyta</taxon>
        <taxon>Embryophyta</taxon>
        <taxon>Tracheophyta</taxon>
        <taxon>Spermatophyta</taxon>
        <taxon>Magnoliopsida</taxon>
        <taxon>eudicotyledons</taxon>
        <taxon>Gunneridae</taxon>
        <taxon>Pentapetalae</taxon>
        <taxon>rosids</taxon>
        <taxon>malvids</taxon>
        <taxon>Brassicales</taxon>
        <taxon>Brassicaceae</taxon>
        <taxon>Brassiceae</taxon>
        <taxon>Brassica</taxon>
    </lineage>
</organism>
<dbReference type="HOGENOM" id="CLU_2149397_0_0_1"/>
<protein>
    <submittedName>
        <fullName evidence="1">Uncharacterized protein</fullName>
    </submittedName>
</protein>
<dbReference type="EnsemblPlants" id="Bra034995.1">
    <property type="protein sequence ID" value="Bra034995.1-P"/>
    <property type="gene ID" value="Bra034995"/>
</dbReference>
<dbReference type="Proteomes" id="UP000011750">
    <property type="component" value="Unassembled WGS sequence"/>
</dbReference>
<sequence length="112" mass="12369">MQFCVGHLLSLGWALDVCGSAVFFWALVASGRLLGPGLECVNSSSNNSPLNNWSVSGCYPGQMLIPSWMSRSRNWESRYFFVKIDENSVPELIVLVLRVICSIGILSLNDID</sequence>
<reference evidence="2" key="1">
    <citation type="journal article" date="2011" name="Nat. Genet.">
        <title>The genome of the mesopolyploid crop species Brassica rapa.</title>
        <authorList>
            <consortium name="Brassica rapa Genome Sequencing Project Consortium"/>
            <person name="Wang X."/>
            <person name="Wang H."/>
            <person name="Wang J."/>
            <person name="Sun R."/>
            <person name="Wu J."/>
            <person name="Liu S."/>
            <person name="Bai Y."/>
            <person name="Mun J.H."/>
            <person name="Bancroft I."/>
            <person name="Cheng F."/>
            <person name="Huang S."/>
            <person name="Li X."/>
            <person name="Hua W."/>
            <person name="Wang J."/>
            <person name="Wang X."/>
            <person name="Freeling M."/>
            <person name="Pires J.C."/>
            <person name="Paterson A.H."/>
            <person name="Chalhoub B."/>
            <person name="Wang B."/>
            <person name="Hayward A."/>
            <person name="Sharpe A.G."/>
            <person name="Park B.S."/>
            <person name="Weisshaar B."/>
            <person name="Liu B."/>
            <person name="Li B."/>
            <person name="Liu B."/>
            <person name="Tong C."/>
            <person name="Song C."/>
            <person name="Duran C."/>
            <person name="Peng C."/>
            <person name="Geng C."/>
            <person name="Koh C."/>
            <person name="Lin C."/>
            <person name="Edwards D."/>
            <person name="Mu D."/>
            <person name="Shen D."/>
            <person name="Soumpourou E."/>
            <person name="Li F."/>
            <person name="Fraser F."/>
            <person name="Conant G."/>
            <person name="Lassalle G."/>
            <person name="King G.J."/>
            <person name="Bonnema G."/>
            <person name="Tang H."/>
            <person name="Wang H."/>
            <person name="Belcram H."/>
            <person name="Zhou H."/>
            <person name="Hirakawa H."/>
            <person name="Abe H."/>
            <person name="Guo H."/>
            <person name="Wang H."/>
            <person name="Jin H."/>
            <person name="Parkin I.A."/>
            <person name="Batley J."/>
            <person name="Kim J.S."/>
            <person name="Just J."/>
            <person name="Li J."/>
            <person name="Xu J."/>
            <person name="Deng J."/>
            <person name="Kim J.A."/>
            <person name="Li J."/>
            <person name="Yu J."/>
            <person name="Meng J."/>
            <person name="Wang J."/>
            <person name="Min J."/>
            <person name="Poulain J."/>
            <person name="Wang J."/>
            <person name="Hatakeyama K."/>
            <person name="Wu K."/>
            <person name="Wang L."/>
            <person name="Fang L."/>
            <person name="Trick M."/>
            <person name="Links M.G."/>
            <person name="Zhao M."/>
            <person name="Jin M."/>
            <person name="Ramchiary N."/>
            <person name="Drou N."/>
            <person name="Berkman P.J."/>
            <person name="Cai Q."/>
            <person name="Huang Q."/>
            <person name="Li R."/>
            <person name="Tabata S."/>
            <person name="Cheng S."/>
            <person name="Zhang S."/>
            <person name="Zhang S."/>
            <person name="Huang S."/>
            <person name="Sato S."/>
            <person name="Sun S."/>
            <person name="Kwon S.J."/>
            <person name="Choi S.R."/>
            <person name="Lee T.H."/>
            <person name="Fan W."/>
            <person name="Zhao X."/>
            <person name="Tan X."/>
            <person name="Xu X."/>
            <person name="Wang Y."/>
            <person name="Qiu Y."/>
            <person name="Yin Y."/>
            <person name="Li Y."/>
            <person name="Du Y."/>
            <person name="Liao Y."/>
            <person name="Lim Y."/>
            <person name="Narusaka Y."/>
            <person name="Wang Y."/>
            <person name="Wang Z."/>
            <person name="Li Z."/>
            <person name="Wang Z."/>
            <person name="Xiong Z."/>
            <person name="Zhang Z."/>
        </authorList>
    </citation>
    <scope>NUCLEOTIDE SEQUENCE [LARGE SCALE GENOMIC DNA]</scope>
    <source>
        <strain evidence="2">cv. Chiifu-401-42</strain>
    </source>
</reference>